<reference evidence="2 3" key="1">
    <citation type="submission" date="2020-09" db="EMBL/GenBank/DDBJ databases">
        <title>TT11 complete genome.</title>
        <authorList>
            <person name="Wu Z."/>
        </authorList>
    </citation>
    <scope>NUCLEOTIDE SEQUENCE [LARGE SCALE GENOMIC DNA]</scope>
    <source>
        <strain evidence="2 3">TT11</strain>
    </source>
</reference>
<protein>
    <submittedName>
        <fullName evidence="2">Crp/Fnr family transcriptional regulator</fullName>
    </submittedName>
</protein>
<dbReference type="EMBL" id="JACVXB010000010">
    <property type="protein sequence ID" value="MBD0833572.1"/>
    <property type="molecule type" value="Genomic_DNA"/>
</dbReference>
<sequence length="191" mass="22134">MQVEEEILNAITDISDETFKALINVSELKTVKSGTQLVKLNETPNKVYLLLNGLVRCYLCTEAGKEFNKSFYLSNSFFGSLTALMKNEPSQFVFEALSDCEIREIDFIKVMKLAETNLSVSKLYNKILQRFYMLYEKRLVDLISLEAKDRYEELQKQIPNVDKLIPQYHIASYLGITPVQLSRIRKKNEKN</sequence>
<feature type="domain" description="Cyclic nucleotide-binding" evidence="1">
    <location>
        <begin position="10"/>
        <end position="106"/>
    </location>
</feature>
<dbReference type="RefSeq" id="WP_188231354.1">
    <property type="nucleotide sequence ID" value="NZ_JACVXB010000010.1"/>
</dbReference>
<evidence type="ECO:0000313" key="2">
    <source>
        <dbReference type="EMBL" id="MBD0833572.1"/>
    </source>
</evidence>
<dbReference type="Proteomes" id="UP000600588">
    <property type="component" value="Unassembled WGS sequence"/>
</dbReference>
<dbReference type="Gene3D" id="2.60.120.10">
    <property type="entry name" value="Jelly Rolls"/>
    <property type="match status" value="1"/>
</dbReference>
<dbReference type="SMART" id="SM00100">
    <property type="entry name" value="cNMP"/>
    <property type="match status" value="1"/>
</dbReference>
<accession>A0A8J6Q2F0</accession>
<organism evidence="2 3">
    <name type="scientific">Aestuariibaculum sediminum</name>
    <dbReference type="NCBI Taxonomy" id="2770637"/>
    <lineage>
        <taxon>Bacteria</taxon>
        <taxon>Pseudomonadati</taxon>
        <taxon>Bacteroidota</taxon>
        <taxon>Flavobacteriia</taxon>
        <taxon>Flavobacteriales</taxon>
        <taxon>Flavobacteriaceae</taxon>
    </lineage>
</organism>
<dbReference type="InterPro" id="IPR018490">
    <property type="entry name" value="cNMP-bd_dom_sf"/>
</dbReference>
<dbReference type="Pfam" id="PF00027">
    <property type="entry name" value="cNMP_binding"/>
    <property type="match status" value="1"/>
</dbReference>
<dbReference type="InterPro" id="IPR000595">
    <property type="entry name" value="cNMP-bd_dom"/>
</dbReference>
<gene>
    <name evidence="2" type="ORF">ICJ83_15665</name>
</gene>
<proteinExistence type="predicted"/>
<evidence type="ECO:0000313" key="3">
    <source>
        <dbReference type="Proteomes" id="UP000600588"/>
    </source>
</evidence>
<evidence type="ECO:0000259" key="1">
    <source>
        <dbReference type="PROSITE" id="PS50042"/>
    </source>
</evidence>
<dbReference type="SUPFAM" id="SSF51206">
    <property type="entry name" value="cAMP-binding domain-like"/>
    <property type="match status" value="1"/>
</dbReference>
<comment type="caution">
    <text evidence="2">The sequence shown here is derived from an EMBL/GenBank/DDBJ whole genome shotgun (WGS) entry which is preliminary data.</text>
</comment>
<name>A0A8J6Q2F0_9FLAO</name>
<dbReference type="PROSITE" id="PS50042">
    <property type="entry name" value="CNMP_BINDING_3"/>
    <property type="match status" value="1"/>
</dbReference>
<dbReference type="CDD" id="cd00038">
    <property type="entry name" value="CAP_ED"/>
    <property type="match status" value="1"/>
</dbReference>
<keyword evidence="3" id="KW-1185">Reference proteome</keyword>
<dbReference type="AlphaFoldDB" id="A0A8J6Q2F0"/>
<dbReference type="InterPro" id="IPR014710">
    <property type="entry name" value="RmlC-like_jellyroll"/>
</dbReference>